<protein>
    <submittedName>
        <fullName evidence="2">Uncharacterized protein</fullName>
    </submittedName>
</protein>
<dbReference type="EMBL" id="ASHM01137361">
    <property type="protein sequence ID" value="PNX60572.1"/>
    <property type="molecule type" value="Genomic_DNA"/>
</dbReference>
<feature type="region of interest" description="Disordered" evidence="1">
    <location>
        <begin position="51"/>
        <end position="76"/>
    </location>
</feature>
<dbReference type="Proteomes" id="UP000236291">
    <property type="component" value="Unassembled WGS sequence"/>
</dbReference>
<name>A0A2K3K2T6_TRIPR</name>
<accession>A0A2K3K2T6</accession>
<dbReference type="AlphaFoldDB" id="A0A2K3K2T6"/>
<proteinExistence type="predicted"/>
<comment type="caution">
    <text evidence="2">The sequence shown here is derived from an EMBL/GenBank/DDBJ whole genome shotgun (WGS) entry which is preliminary data.</text>
</comment>
<gene>
    <name evidence="2" type="ORF">L195_g060249</name>
</gene>
<sequence length="76" mass="7899">MSIKDFINQYGKDPSVGLSISHNIGDSDNGTPVASIGNSYSISDNTFSIGSDYNESDGNISSGSTYNNGSDNTIAI</sequence>
<reference evidence="2 3" key="2">
    <citation type="journal article" date="2017" name="Front. Plant Sci.">
        <title>Gene Classification and Mining of Molecular Markers Useful in Red Clover (Trifolium pratense) Breeding.</title>
        <authorList>
            <person name="Istvanek J."/>
            <person name="Dluhosova J."/>
            <person name="Dluhos P."/>
            <person name="Patkova L."/>
            <person name="Nedelnik J."/>
            <person name="Repkova J."/>
        </authorList>
    </citation>
    <scope>NUCLEOTIDE SEQUENCE [LARGE SCALE GENOMIC DNA]</scope>
    <source>
        <strain evidence="3">cv. Tatra</strain>
        <tissue evidence="2">Young leaves</tissue>
    </source>
</reference>
<evidence type="ECO:0000313" key="2">
    <source>
        <dbReference type="EMBL" id="PNX60572.1"/>
    </source>
</evidence>
<reference evidence="2 3" key="1">
    <citation type="journal article" date="2014" name="Am. J. Bot.">
        <title>Genome assembly and annotation for red clover (Trifolium pratense; Fabaceae).</title>
        <authorList>
            <person name="Istvanek J."/>
            <person name="Jaros M."/>
            <person name="Krenek A."/>
            <person name="Repkova J."/>
        </authorList>
    </citation>
    <scope>NUCLEOTIDE SEQUENCE [LARGE SCALE GENOMIC DNA]</scope>
    <source>
        <strain evidence="3">cv. Tatra</strain>
        <tissue evidence="2">Young leaves</tissue>
    </source>
</reference>
<evidence type="ECO:0000256" key="1">
    <source>
        <dbReference type="SAM" id="MobiDB-lite"/>
    </source>
</evidence>
<evidence type="ECO:0000313" key="3">
    <source>
        <dbReference type="Proteomes" id="UP000236291"/>
    </source>
</evidence>
<organism evidence="2 3">
    <name type="scientific">Trifolium pratense</name>
    <name type="common">Red clover</name>
    <dbReference type="NCBI Taxonomy" id="57577"/>
    <lineage>
        <taxon>Eukaryota</taxon>
        <taxon>Viridiplantae</taxon>
        <taxon>Streptophyta</taxon>
        <taxon>Embryophyta</taxon>
        <taxon>Tracheophyta</taxon>
        <taxon>Spermatophyta</taxon>
        <taxon>Magnoliopsida</taxon>
        <taxon>eudicotyledons</taxon>
        <taxon>Gunneridae</taxon>
        <taxon>Pentapetalae</taxon>
        <taxon>rosids</taxon>
        <taxon>fabids</taxon>
        <taxon>Fabales</taxon>
        <taxon>Fabaceae</taxon>
        <taxon>Papilionoideae</taxon>
        <taxon>50 kb inversion clade</taxon>
        <taxon>NPAAA clade</taxon>
        <taxon>Hologalegina</taxon>
        <taxon>IRL clade</taxon>
        <taxon>Trifolieae</taxon>
        <taxon>Trifolium</taxon>
    </lineage>
</organism>
<feature type="non-terminal residue" evidence="2">
    <location>
        <position position="76"/>
    </location>
</feature>